<feature type="transmembrane region" description="Helical" evidence="5">
    <location>
        <begin position="91"/>
        <end position="109"/>
    </location>
</feature>
<dbReference type="Pfam" id="PF00728">
    <property type="entry name" value="Glyco_hydro_20"/>
    <property type="match status" value="1"/>
</dbReference>
<dbReference type="CDD" id="cd06565">
    <property type="entry name" value="GH20_GcnA-like"/>
    <property type="match status" value="1"/>
</dbReference>
<dbReference type="GO" id="GO:0005975">
    <property type="term" value="P:carbohydrate metabolic process"/>
    <property type="evidence" value="ECO:0007669"/>
    <property type="project" value="InterPro"/>
</dbReference>
<protein>
    <recommendedName>
        <fullName evidence="3">beta-N-acetylhexosaminidase</fullName>
        <ecNumber evidence="3">3.2.1.52</ecNumber>
    </recommendedName>
</protein>
<gene>
    <name evidence="7" type="ORF">Mgra_00000911</name>
</gene>
<evidence type="ECO:0000256" key="5">
    <source>
        <dbReference type="SAM" id="Phobius"/>
    </source>
</evidence>
<evidence type="ECO:0000256" key="3">
    <source>
        <dbReference type="ARBA" id="ARBA00012663"/>
    </source>
</evidence>
<evidence type="ECO:0000256" key="1">
    <source>
        <dbReference type="ARBA" id="ARBA00001231"/>
    </source>
</evidence>
<dbReference type="SUPFAM" id="SSF51445">
    <property type="entry name" value="(Trans)glycosidases"/>
    <property type="match status" value="1"/>
</dbReference>
<dbReference type="EC" id="3.2.1.52" evidence="3"/>
<dbReference type="Gene3D" id="3.20.20.80">
    <property type="entry name" value="Glycosidases"/>
    <property type="match status" value="1"/>
</dbReference>
<dbReference type="EMBL" id="JABEBT010000004">
    <property type="protein sequence ID" value="KAF7639582.1"/>
    <property type="molecule type" value="Genomic_DNA"/>
</dbReference>
<evidence type="ECO:0000256" key="2">
    <source>
        <dbReference type="ARBA" id="ARBA00006285"/>
    </source>
</evidence>
<evidence type="ECO:0000259" key="6">
    <source>
        <dbReference type="Pfam" id="PF00728"/>
    </source>
</evidence>
<name>A0A8T0A204_9BILA</name>
<evidence type="ECO:0000313" key="7">
    <source>
        <dbReference type="EMBL" id="KAF7639582.1"/>
    </source>
</evidence>
<dbReference type="InterPro" id="IPR017853">
    <property type="entry name" value="GH"/>
</dbReference>
<dbReference type="InterPro" id="IPR015883">
    <property type="entry name" value="Glyco_hydro_20_cat"/>
</dbReference>
<evidence type="ECO:0000313" key="8">
    <source>
        <dbReference type="Proteomes" id="UP000605970"/>
    </source>
</evidence>
<comment type="caution">
    <text evidence="7">The sequence shown here is derived from an EMBL/GenBank/DDBJ whole genome shotgun (WGS) entry which is preliminary data.</text>
</comment>
<reference evidence="7" key="1">
    <citation type="journal article" date="2020" name="Ecol. Evol.">
        <title>Genome structure and content of the rice root-knot nematode (Meloidogyne graminicola).</title>
        <authorList>
            <person name="Phan N.T."/>
            <person name="Danchin E.G.J."/>
            <person name="Klopp C."/>
            <person name="Perfus-Barbeoch L."/>
            <person name="Kozlowski D.K."/>
            <person name="Koutsovoulos G.D."/>
            <person name="Lopez-Roques C."/>
            <person name="Bouchez O."/>
            <person name="Zahm M."/>
            <person name="Besnard G."/>
            <person name="Bellafiore S."/>
        </authorList>
    </citation>
    <scope>NUCLEOTIDE SEQUENCE</scope>
    <source>
        <strain evidence="7">VN-18</strain>
    </source>
</reference>
<comment type="similarity">
    <text evidence="2">Belongs to the glycosyl hydrolase 20 family.</text>
</comment>
<dbReference type="PANTHER" id="PTHR21040:SF11">
    <property type="entry name" value="BETA-N-ACETYLHEXOSAMINIDASE"/>
    <property type="match status" value="1"/>
</dbReference>
<proteinExistence type="inferred from homology"/>
<keyword evidence="5" id="KW-0812">Transmembrane</keyword>
<keyword evidence="5" id="KW-0472">Membrane</keyword>
<feature type="domain" description="Glycoside hydrolase family 20 catalytic" evidence="6">
    <location>
        <begin position="270"/>
        <end position="415"/>
    </location>
</feature>
<keyword evidence="5" id="KW-1133">Transmembrane helix</keyword>
<comment type="catalytic activity">
    <reaction evidence="1">
        <text>Hydrolysis of terminal non-reducing N-acetyl-D-hexosamine residues in N-acetyl-beta-D-hexosaminides.</text>
        <dbReference type="EC" id="3.2.1.52"/>
    </reaction>
</comment>
<organism evidence="7 8">
    <name type="scientific">Meloidogyne graminicola</name>
    <dbReference type="NCBI Taxonomy" id="189291"/>
    <lineage>
        <taxon>Eukaryota</taxon>
        <taxon>Metazoa</taxon>
        <taxon>Ecdysozoa</taxon>
        <taxon>Nematoda</taxon>
        <taxon>Chromadorea</taxon>
        <taxon>Rhabditida</taxon>
        <taxon>Tylenchina</taxon>
        <taxon>Tylenchomorpha</taxon>
        <taxon>Tylenchoidea</taxon>
        <taxon>Meloidogynidae</taxon>
        <taxon>Meloidogyninae</taxon>
        <taxon>Meloidogyne</taxon>
    </lineage>
</organism>
<feature type="transmembrane region" description="Helical" evidence="5">
    <location>
        <begin position="6"/>
        <end position="29"/>
    </location>
</feature>
<dbReference type="OrthoDB" id="47475at2759"/>
<dbReference type="Proteomes" id="UP000605970">
    <property type="component" value="Unassembled WGS sequence"/>
</dbReference>
<dbReference type="GO" id="GO:0004563">
    <property type="term" value="F:beta-N-acetylhexosaminidase activity"/>
    <property type="evidence" value="ECO:0007669"/>
    <property type="project" value="UniProtKB-EC"/>
</dbReference>
<dbReference type="PANTHER" id="PTHR21040">
    <property type="entry name" value="BCDNA.GH04120"/>
    <property type="match status" value="1"/>
</dbReference>
<dbReference type="AlphaFoldDB" id="A0A8T0A204"/>
<evidence type="ECO:0000256" key="4">
    <source>
        <dbReference type="ARBA" id="ARBA00022801"/>
    </source>
</evidence>
<feature type="non-terminal residue" evidence="7">
    <location>
        <position position="701"/>
    </location>
</feature>
<sequence>NYLKAIIFQIYFQLVNCFFLTFYNLFIYISSFKTFILVKRKSIKIAIKVIKGVSGKRVLCCLHIFKSMNLHCWRRIMRCTKMSPLMQRIKSLIYIFLTISFCFLLYNFYSTNFNDELQILRAQFDLKNSQILILKNEISDAQAQLNNLRNSEIECKSQNEVLLAQLKESNDDSKNVQIKPAIKQVRKVRPNAIKDPQEIDQNSEYPKLTLEGNFVPINLWVHFDFKGAPPKPNYFISLLPILQSMGFNGLLIEWEDMFPYTGKLGLAINGDAYTINDVEKMLGAAKENNFEIVPLVQTFGHLEWILKLNEFKHLRDDPLYPQVICIGEGESWQLITEMINQVASVHKRFGMNYFHIGADEVFNFGACNDSIKIIQRLGSRDKAISWHIFRTASFVKKQFTSTTILAWHDMLVHMADRDREAYNLSETIEPVLWSYAEDLEAYLPYSDWISLKNFKNVWGASAFKGADGPMRFYSNPIHYIRNHESWIEQMTRVYKEFDRFQGLIITGWSRYDHLAVLCEMFPVGFPTLSMSAETILAGRPLSGHYKKTSKLLHCEAPYKPGFAYGCEFPGKRVYELVNEYSTFSQQLRKYVDNDFDFNGWASVLTENWNSSSPMYIRKVLTYIEYYLQPLERIEKELRTELSNLFYQEAVEEFILTYMSRDLELLRRREKAAQSILDQEVFPKRPFIKYPAKEMKKKKVEI</sequence>
<dbReference type="InterPro" id="IPR038901">
    <property type="entry name" value="HEXDC-like"/>
</dbReference>
<accession>A0A8T0A204</accession>
<keyword evidence="8" id="KW-1185">Reference proteome</keyword>
<keyword evidence="4" id="KW-0378">Hydrolase</keyword>